<sequence length="397" mass="44623">MLVQWPILVTLLWISCWQVVSLGTAISCSRHRLCQIALVSSNPVLLVCVDWPRQEGELSWFYMNSSEPESGQVRLLASNQIQGAGWDLQSDGLLLLHSPTIWDSGIYLCRAGAKTLTYYEVDVQDVKQLHLSGGLQGGTVLPNLRAEVGGQSVYMFTVWSPWGSCDHCGVPGYRRRLGFCYAQSSSKAEDPMPCGLLSLGPQKLPPRGPELSLEACHVPCQSPSVAQVHHRHLVPGGPLVLDNDNRVLLFETYLVNVHSKVTFHCPDSSIYSPATWQRELTQQGTRTRHPRISRGLSQQMEGSHSLDQAIGSSTYTIQDVEIVDEGIYRCFVSNRLAASFHLKVFRPFRRRMIVAHRTMALIWYILLSLGVVSLLLVMLTFLYAFCSYTRRHQLIQW</sequence>
<keyword evidence="12" id="KW-1185">Reference proteome</keyword>
<evidence type="ECO:0000313" key="12">
    <source>
        <dbReference type="Proteomes" id="UP000287033"/>
    </source>
</evidence>
<evidence type="ECO:0000256" key="6">
    <source>
        <dbReference type="ARBA" id="ARBA00023136"/>
    </source>
</evidence>
<proteinExistence type="inferred from homology"/>
<dbReference type="Proteomes" id="UP000287033">
    <property type="component" value="Unassembled WGS sequence"/>
</dbReference>
<dbReference type="InterPro" id="IPR039311">
    <property type="entry name" value="FAM187A/B"/>
</dbReference>
<feature type="signal peptide" evidence="9">
    <location>
        <begin position="1"/>
        <end position="23"/>
    </location>
</feature>
<dbReference type="AlphaFoldDB" id="A0A401RTH7"/>
<dbReference type="PROSITE" id="PS50835">
    <property type="entry name" value="IG_LIKE"/>
    <property type="match status" value="1"/>
</dbReference>
<keyword evidence="3 8" id="KW-0812">Transmembrane</keyword>
<evidence type="ECO:0000256" key="5">
    <source>
        <dbReference type="ARBA" id="ARBA00022989"/>
    </source>
</evidence>
<dbReference type="PANTHER" id="PTHR32178:SF8">
    <property type="entry name" value="PROTEIN FAM187B"/>
    <property type="match status" value="1"/>
</dbReference>
<accession>A0A401RTH7</accession>
<evidence type="ECO:0000256" key="7">
    <source>
        <dbReference type="ARBA" id="ARBA00023180"/>
    </source>
</evidence>
<keyword evidence="5 8" id="KW-1133">Transmembrane helix</keyword>
<evidence type="ECO:0000256" key="1">
    <source>
        <dbReference type="ARBA" id="ARBA00004479"/>
    </source>
</evidence>
<feature type="domain" description="Ig-like" evidence="10">
    <location>
        <begin position="238"/>
        <end position="341"/>
    </location>
</feature>
<evidence type="ECO:0000256" key="4">
    <source>
        <dbReference type="ARBA" id="ARBA00022729"/>
    </source>
</evidence>
<evidence type="ECO:0000256" key="9">
    <source>
        <dbReference type="SAM" id="SignalP"/>
    </source>
</evidence>
<dbReference type="InterPro" id="IPR007110">
    <property type="entry name" value="Ig-like_dom"/>
</dbReference>
<dbReference type="STRING" id="137246.A0A401RTH7"/>
<feature type="chain" id="PRO_5019569683" description="Ig-like domain-containing protein" evidence="9">
    <location>
        <begin position="24"/>
        <end position="397"/>
    </location>
</feature>
<organism evidence="11 12">
    <name type="scientific">Chiloscyllium punctatum</name>
    <name type="common">Brownbanded bambooshark</name>
    <name type="synonym">Hemiscyllium punctatum</name>
    <dbReference type="NCBI Taxonomy" id="137246"/>
    <lineage>
        <taxon>Eukaryota</taxon>
        <taxon>Metazoa</taxon>
        <taxon>Chordata</taxon>
        <taxon>Craniata</taxon>
        <taxon>Vertebrata</taxon>
        <taxon>Chondrichthyes</taxon>
        <taxon>Elasmobranchii</taxon>
        <taxon>Galeomorphii</taxon>
        <taxon>Galeoidea</taxon>
        <taxon>Orectolobiformes</taxon>
        <taxon>Hemiscylliidae</taxon>
        <taxon>Chiloscyllium</taxon>
    </lineage>
</organism>
<dbReference type="OrthoDB" id="6434091at2759"/>
<dbReference type="InterPro" id="IPR003599">
    <property type="entry name" value="Ig_sub"/>
</dbReference>
<dbReference type="PANTHER" id="PTHR32178">
    <property type="entry name" value="FAM187"/>
    <property type="match status" value="1"/>
</dbReference>
<keyword evidence="6 8" id="KW-0472">Membrane</keyword>
<evidence type="ECO:0000313" key="11">
    <source>
        <dbReference type="EMBL" id="GCC21411.1"/>
    </source>
</evidence>
<dbReference type="InterPro" id="IPR036179">
    <property type="entry name" value="Ig-like_dom_sf"/>
</dbReference>
<evidence type="ECO:0000256" key="3">
    <source>
        <dbReference type="ARBA" id="ARBA00022692"/>
    </source>
</evidence>
<dbReference type="EMBL" id="BEZZ01002210">
    <property type="protein sequence ID" value="GCC21411.1"/>
    <property type="molecule type" value="Genomic_DNA"/>
</dbReference>
<gene>
    <name evidence="11" type="ORF">chiPu_0019881</name>
</gene>
<comment type="subcellular location">
    <subcellularLocation>
        <location evidence="1">Membrane</location>
        <topology evidence="1">Single-pass type I membrane protein</topology>
    </subcellularLocation>
</comment>
<dbReference type="OMA" id="RTMALIW"/>
<feature type="transmembrane region" description="Helical" evidence="8">
    <location>
        <begin position="361"/>
        <end position="386"/>
    </location>
</feature>
<dbReference type="SUPFAM" id="SSF48726">
    <property type="entry name" value="Immunoglobulin"/>
    <property type="match status" value="2"/>
</dbReference>
<dbReference type="CDD" id="cd00096">
    <property type="entry name" value="Ig"/>
    <property type="match status" value="2"/>
</dbReference>
<comment type="caution">
    <text evidence="11">The sequence shown here is derived from an EMBL/GenBank/DDBJ whole genome shotgun (WGS) entry which is preliminary data.</text>
</comment>
<name>A0A401RTH7_CHIPU</name>
<dbReference type="InterPro" id="IPR013783">
    <property type="entry name" value="Ig-like_fold"/>
</dbReference>
<evidence type="ECO:0000256" key="8">
    <source>
        <dbReference type="SAM" id="Phobius"/>
    </source>
</evidence>
<evidence type="ECO:0000259" key="10">
    <source>
        <dbReference type="PROSITE" id="PS50835"/>
    </source>
</evidence>
<reference evidence="11 12" key="1">
    <citation type="journal article" date="2018" name="Nat. Ecol. Evol.">
        <title>Shark genomes provide insights into elasmobranch evolution and the origin of vertebrates.</title>
        <authorList>
            <person name="Hara Y"/>
            <person name="Yamaguchi K"/>
            <person name="Onimaru K"/>
            <person name="Kadota M"/>
            <person name="Koyanagi M"/>
            <person name="Keeley SD"/>
            <person name="Tatsumi K"/>
            <person name="Tanaka K"/>
            <person name="Motone F"/>
            <person name="Kageyama Y"/>
            <person name="Nozu R"/>
            <person name="Adachi N"/>
            <person name="Nishimura O"/>
            <person name="Nakagawa R"/>
            <person name="Tanegashima C"/>
            <person name="Kiyatake I"/>
            <person name="Matsumoto R"/>
            <person name="Murakumo K"/>
            <person name="Nishida K"/>
            <person name="Terakita A"/>
            <person name="Kuratani S"/>
            <person name="Sato K"/>
            <person name="Hyodo S Kuraku.S."/>
        </authorList>
    </citation>
    <scope>NUCLEOTIDE SEQUENCE [LARGE SCALE GENOMIC DNA]</scope>
</reference>
<evidence type="ECO:0000256" key="2">
    <source>
        <dbReference type="ARBA" id="ARBA00008727"/>
    </source>
</evidence>
<keyword evidence="4 9" id="KW-0732">Signal</keyword>
<dbReference type="GO" id="GO:0016020">
    <property type="term" value="C:membrane"/>
    <property type="evidence" value="ECO:0007669"/>
    <property type="project" value="UniProtKB-SubCell"/>
</dbReference>
<protein>
    <recommendedName>
        <fullName evidence="10">Ig-like domain-containing protein</fullName>
    </recommendedName>
</protein>
<dbReference type="SMART" id="SM00409">
    <property type="entry name" value="IG"/>
    <property type="match status" value="2"/>
</dbReference>
<dbReference type="Gene3D" id="2.60.40.10">
    <property type="entry name" value="Immunoglobulins"/>
    <property type="match status" value="1"/>
</dbReference>
<keyword evidence="7" id="KW-0325">Glycoprotein</keyword>
<comment type="similarity">
    <text evidence="2">Belongs to the FAM187 family.</text>
</comment>